<dbReference type="PRINTS" id="PR00081">
    <property type="entry name" value="GDHRDH"/>
</dbReference>
<dbReference type="PANTHER" id="PTHR43391:SF94">
    <property type="entry name" value="OXIDOREDUCTASE-RELATED"/>
    <property type="match status" value="1"/>
</dbReference>
<dbReference type="InterPro" id="IPR036291">
    <property type="entry name" value="NAD(P)-bd_dom_sf"/>
</dbReference>
<dbReference type="STRING" id="1631356.VV01_05995"/>
<dbReference type="InterPro" id="IPR020904">
    <property type="entry name" value="Sc_DH/Rdtase_CS"/>
</dbReference>
<dbReference type="Gene3D" id="3.40.50.720">
    <property type="entry name" value="NAD(P)-binding Rossmann-like Domain"/>
    <property type="match status" value="1"/>
</dbReference>
<comment type="similarity">
    <text evidence="1">Belongs to the short-chain dehydrogenases/reductases (SDR) family.</text>
</comment>
<organism evidence="3 4">
    <name type="scientific">Luteipulveratus halotolerans</name>
    <dbReference type="NCBI Taxonomy" id="1631356"/>
    <lineage>
        <taxon>Bacteria</taxon>
        <taxon>Bacillati</taxon>
        <taxon>Actinomycetota</taxon>
        <taxon>Actinomycetes</taxon>
        <taxon>Micrococcales</taxon>
        <taxon>Dermacoccaceae</taxon>
        <taxon>Luteipulveratus</taxon>
    </lineage>
</organism>
<comment type="caution">
    <text evidence="3">The sequence shown here is derived from an EMBL/GenBank/DDBJ whole genome shotgun (WGS) entry which is preliminary data.</text>
</comment>
<gene>
    <name evidence="3" type="ORF">VV01_05995</name>
</gene>
<dbReference type="SUPFAM" id="SSF51735">
    <property type="entry name" value="NAD(P)-binding Rossmann-fold domains"/>
    <property type="match status" value="1"/>
</dbReference>
<dbReference type="PANTHER" id="PTHR43391">
    <property type="entry name" value="RETINOL DEHYDROGENASE-RELATED"/>
    <property type="match status" value="1"/>
</dbReference>
<reference evidence="4" key="1">
    <citation type="submission" date="2015-03" db="EMBL/GenBank/DDBJ databases">
        <title>Luteipulveratus halotolerans sp. nov., a novel actinobacterium (Dermacoccaceae) from Sarawak, Malaysia.</title>
        <authorList>
            <person name="Juboi H."/>
            <person name="Basik A."/>
            <person name="Shamsul S.S."/>
            <person name="Arnold P."/>
            <person name="Schmitt E.K."/>
            <person name="Sanglier J.-J."/>
            <person name="Yeo T."/>
        </authorList>
    </citation>
    <scope>NUCLEOTIDE SEQUENCE [LARGE SCALE GENOMIC DNA]</scope>
    <source>
        <strain evidence="4">C296001</strain>
    </source>
</reference>
<keyword evidence="4" id="KW-1185">Reference proteome</keyword>
<protein>
    <submittedName>
        <fullName evidence="3">Oxidoreductase</fullName>
    </submittedName>
</protein>
<evidence type="ECO:0000313" key="4">
    <source>
        <dbReference type="Proteomes" id="UP000037397"/>
    </source>
</evidence>
<evidence type="ECO:0000313" key="3">
    <source>
        <dbReference type="EMBL" id="KNX36797.1"/>
    </source>
</evidence>
<proteinExistence type="inferred from homology"/>
<dbReference type="CDD" id="cd05233">
    <property type="entry name" value="SDR_c"/>
    <property type="match status" value="1"/>
</dbReference>
<dbReference type="InterPro" id="IPR002347">
    <property type="entry name" value="SDR_fam"/>
</dbReference>
<dbReference type="GO" id="GO:0016491">
    <property type="term" value="F:oxidoreductase activity"/>
    <property type="evidence" value="ECO:0007669"/>
    <property type="project" value="UniProtKB-KW"/>
</dbReference>
<name>A0A0L6CG72_9MICO</name>
<dbReference type="RefSeq" id="WP_050669087.1">
    <property type="nucleotide sequence ID" value="NZ_LAIR01000002.1"/>
</dbReference>
<dbReference type="Pfam" id="PF00106">
    <property type="entry name" value="adh_short"/>
    <property type="match status" value="1"/>
</dbReference>
<accession>A0A0L6CG72</accession>
<dbReference type="OrthoDB" id="3743899at2"/>
<dbReference type="PROSITE" id="PS00061">
    <property type="entry name" value="ADH_SHORT"/>
    <property type="match status" value="1"/>
</dbReference>
<dbReference type="PATRIC" id="fig|1631356.3.peg.1145"/>
<dbReference type="EMBL" id="LAIR01000002">
    <property type="protein sequence ID" value="KNX36797.1"/>
    <property type="molecule type" value="Genomic_DNA"/>
</dbReference>
<keyword evidence="2" id="KW-0560">Oxidoreductase</keyword>
<evidence type="ECO:0000256" key="2">
    <source>
        <dbReference type="ARBA" id="ARBA00023002"/>
    </source>
</evidence>
<dbReference type="Proteomes" id="UP000037397">
    <property type="component" value="Unassembled WGS sequence"/>
</dbReference>
<dbReference type="AlphaFoldDB" id="A0A0L6CG72"/>
<sequence>MGGASTVAGRRVLITGAARGIGAALAKRLHERGAHVAVAGLEPDLLETVAADVDGPWSECDVSDREQVDAAVAQTVRELGGLDVVVANAGIAKQLPIDGGDPTVMERTLQVNTLGVYYTLRAAAPHISHREGYALATSSLAAGVNLPLLGAYSASKAAVEAIGNTFRCEVRPTGAKVGVAYFAELDTDMTTRGFGTESASTLLGGGGTISGVAPLGPAIDALERGIARRSRRICSPGWVRAVLPAREIAQRVVELKPLPHLREALELAQREDVDFTTVQPQRRELR</sequence>
<evidence type="ECO:0000256" key="1">
    <source>
        <dbReference type="ARBA" id="ARBA00006484"/>
    </source>
</evidence>